<keyword evidence="4 7" id="KW-0133">Cell shape</keyword>
<dbReference type="GO" id="GO:0016740">
    <property type="term" value="F:transferase activity"/>
    <property type="evidence" value="ECO:0007669"/>
    <property type="project" value="UniProtKB-KW"/>
</dbReference>
<proteinExistence type="inferred from homology"/>
<dbReference type="Pfam" id="PF03734">
    <property type="entry name" value="YkuD"/>
    <property type="match status" value="1"/>
</dbReference>
<dbReference type="Gene3D" id="2.40.440.10">
    <property type="entry name" value="L,D-transpeptidase catalytic domain-like"/>
    <property type="match status" value="1"/>
</dbReference>
<keyword evidence="6 7" id="KW-0961">Cell wall biogenesis/degradation</keyword>
<protein>
    <submittedName>
        <fullName evidence="9">Murein L,D-transpeptidase YcbB/YkuD</fullName>
    </submittedName>
</protein>
<dbReference type="Gene3D" id="1.10.101.10">
    <property type="entry name" value="PGBD-like superfamily/PGBD"/>
    <property type="match status" value="1"/>
</dbReference>
<dbReference type="Proteomes" id="UP000182284">
    <property type="component" value="Unassembled WGS sequence"/>
</dbReference>
<dbReference type="Pfam" id="PF20142">
    <property type="entry name" value="Scaffold"/>
    <property type="match status" value="1"/>
</dbReference>
<accession>A0A1G7FPL6</accession>
<keyword evidence="3" id="KW-0808">Transferase</keyword>
<dbReference type="InterPro" id="IPR036365">
    <property type="entry name" value="PGBD-like_sf"/>
</dbReference>
<dbReference type="InterPro" id="IPR036366">
    <property type="entry name" value="PGBDSf"/>
</dbReference>
<dbReference type="Pfam" id="PF01471">
    <property type="entry name" value="PG_binding_1"/>
    <property type="match status" value="1"/>
</dbReference>
<dbReference type="InterPro" id="IPR038063">
    <property type="entry name" value="Transpep_catalytic_dom"/>
</dbReference>
<dbReference type="UniPathway" id="UPA00219"/>
<name>A0A1G7FPL6_9RHOB</name>
<evidence type="ECO:0000259" key="8">
    <source>
        <dbReference type="PROSITE" id="PS52029"/>
    </source>
</evidence>
<dbReference type="InterPro" id="IPR045380">
    <property type="entry name" value="LD_TPept_scaffold_dom"/>
</dbReference>
<comment type="pathway">
    <text evidence="1 7">Cell wall biogenesis; peptidoglycan biosynthesis.</text>
</comment>
<dbReference type="PANTHER" id="PTHR41533:SF2">
    <property type="entry name" value="BLR7131 PROTEIN"/>
    <property type="match status" value="1"/>
</dbReference>
<dbReference type="SUPFAM" id="SSF47090">
    <property type="entry name" value="PGBD-like"/>
    <property type="match status" value="1"/>
</dbReference>
<evidence type="ECO:0000256" key="7">
    <source>
        <dbReference type="PROSITE-ProRule" id="PRU01373"/>
    </source>
</evidence>
<dbReference type="PANTHER" id="PTHR41533">
    <property type="entry name" value="L,D-TRANSPEPTIDASE HI_1667-RELATED"/>
    <property type="match status" value="1"/>
</dbReference>
<feature type="domain" description="L,D-TPase catalytic" evidence="8">
    <location>
        <begin position="320"/>
        <end position="496"/>
    </location>
</feature>
<reference evidence="9 10" key="1">
    <citation type="submission" date="2016-10" db="EMBL/GenBank/DDBJ databases">
        <authorList>
            <person name="de Groot N.N."/>
        </authorList>
    </citation>
    <scope>NUCLEOTIDE SEQUENCE [LARGE SCALE GENOMIC DNA]</scope>
    <source>
        <strain evidence="9 10">DSM 27375</strain>
    </source>
</reference>
<dbReference type="GO" id="GO:0004180">
    <property type="term" value="F:carboxypeptidase activity"/>
    <property type="evidence" value="ECO:0007669"/>
    <property type="project" value="UniProtKB-ARBA"/>
</dbReference>
<comment type="similarity">
    <text evidence="2">Belongs to the YkuD family.</text>
</comment>
<feature type="active site" description="Proton donor/acceptor" evidence="7">
    <location>
        <position position="452"/>
    </location>
</feature>
<evidence type="ECO:0000256" key="1">
    <source>
        <dbReference type="ARBA" id="ARBA00004752"/>
    </source>
</evidence>
<keyword evidence="5 7" id="KW-0573">Peptidoglycan synthesis</keyword>
<evidence type="ECO:0000313" key="9">
    <source>
        <dbReference type="EMBL" id="SDE77827.1"/>
    </source>
</evidence>
<dbReference type="InterPro" id="IPR052905">
    <property type="entry name" value="LD-transpeptidase_YkuD-like"/>
</dbReference>
<evidence type="ECO:0000256" key="2">
    <source>
        <dbReference type="ARBA" id="ARBA00005992"/>
    </source>
</evidence>
<dbReference type="SUPFAM" id="SSF141523">
    <property type="entry name" value="L,D-transpeptidase catalytic domain-like"/>
    <property type="match status" value="1"/>
</dbReference>
<dbReference type="AlphaFoldDB" id="A0A1G7FPL6"/>
<sequence>MTRFPFSRFSTPIVTRVTRVHLRRRARSLAMATALSLTAASVITVVPAPLHAQQISALMQSIAESASASKDLSEFYRSTGYKPVFAENSSRAKARRQALLRAVQAAPNHGLAPYDTTVLEANLRAITSDRDLGRAEVAMAQLFLEYARDIQTGQLVPSRIDSGIVRQVPYRDGVSVLTNFVKSSPQGYLKKLEPTSPEYARLLKEKANLERVLGQSGGQGGWGQTVPGSKYEPGQTGNGVIILRNRLMAMGYLPRSAATSYDASLQKAVQLFQMQHGLSPDGVAGAATIEEINVAPESRLASILVALERERWTNFDRGDRHIWVNLTDFTAKIIDHGKVSFETRSVVGQNTGDRRSPEFSDEMEHMVINPTWNVPRSIAVKEYLPMMQRNPNAAGHLKLVDSRGRTVSRANVDFSQYTTKTFPFNLKQPPSDGNALGLVKFMFPNKYNIYLHDTPSKSLFGREVRAFSHGCIRLQQPFDFAYALLSKQTSDPEGFFKARLATGAENVVELEHHVPVHLVYRTAVTLPKGGMEYRRDIYGRDAKIWAALQKKGVQLRAVGG</sequence>
<dbReference type="InterPro" id="IPR005490">
    <property type="entry name" value="LD_TPept_cat_dom"/>
</dbReference>
<dbReference type="GO" id="GO:0009252">
    <property type="term" value="P:peptidoglycan biosynthetic process"/>
    <property type="evidence" value="ECO:0007669"/>
    <property type="project" value="UniProtKB-UniPathway"/>
</dbReference>
<dbReference type="InterPro" id="IPR002477">
    <property type="entry name" value="Peptidoglycan-bd-like"/>
</dbReference>
<evidence type="ECO:0000256" key="6">
    <source>
        <dbReference type="ARBA" id="ARBA00023316"/>
    </source>
</evidence>
<gene>
    <name evidence="9" type="ORF">SAMN04488117_101183</name>
</gene>
<feature type="active site" description="Nucleophile" evidence="7">
    <location>
        <position position="471"/>
    </location>
</feature>
<dbReference type="GO" id="GO:0071555">
    <property type="term" value="P:cell wall organization"/>
    <property type="evidence" value="ECO:0007669"/>
    <property type="project" value="UniProtKB-UniRule"/>
</dbReference>
<dbReference type="PROSITE" id="PS52029">
    <property type="entry name" value="LD_TPASE"/>
    <property type="match status" value="1"/>
</dbReference>
<evidence type="ECO:0000313" key="10">
    <source>
        <dbReference type="Proteomes" id="UP000182284"/>
    </source>
</evidence>
<evidence type="ECO:0000256" key="5">
    <source>
        <dbReference type="ARBA" id="ARBA00022984"/>
    </source>
</evidence>
<dbReference type="EMBL" id="FNBL01000001">
    <property type="protein sequence ID" value="SDE77827.1"/>
    <property type="molecule type" value="Genomic_DNA"/>
</dbReference>
<dbReference type="GO" id="GO:0008360">
    <property type="term" value="P:regulation of cell shape"/>
    <property type="evidence" value="ECO:0007669"/>
    <property type="project" value="UniProtKB-UniRule"/>
</dbReference>
<evidence type="ECO:0000256" key="3">
    <source>
        <dbReference type="ARBA" id="ARBA00022679"/>
    </source>
</evidence>
<organism evidence="9 10">
    <name type="scientific">Celeribacter baekdonensis</name>
    <dbReference type="NCBI Taxonomy" id="875171"/>
    <lineage>
        <taxon>Bacteria</taxon>
        <taxon>Pseudomonadati</taxon>
        <taxon>Pseudomonadota</taxon>
        <taxon>Alphaproteobacteria</taxon>
        <taxon>Rhodobacterales</taxon>
        <taxon>Roseobacteraceae</taxon>
        <taxon>Celeribacter</taxon>
    </lineage>
</organism>
<evidence type="ECO:0000256" key="4">
    <source>
        <dbReference type="ARBA" id="ARBA00022960"/>
    </source>
</evidence>
<dbReference type="CDD" id="cd16913">
    <property type="entry name" value="YkuD_like"/>
    <property type="match status" value="1"/>
</dbReference>
<dbReference type="RefSeq" id="WP_176832800.1">
    <property type="nucleotide sequence ID" value="NZ_FNBL01000001.1"/>
</dbReference>